<feature type="transmembrane region" description="Helical" evidence="1">
    <location>
        <begin position="6"/>
        <end position="27"/>
    </location>
</feature>
<dbReference type="Proteomes" id="UP000054359">
    <property type="component" value="Unassembled WGS sequence"/>
</dbReference>
<name>A0A087U7D7_STEMI</name>
<feature type="non-terminal residue" evidence="2">
    <location>
        <position position="50"/>
    </location>
</feature>
<dbReference type="EMBL" id="KK118566">
    <property type="protein sequence ID" value="KFM73276.1"/>
    <property type="molecule type" value="Genomic_DNA"/>
</dbReference>
<gene>
    <name evidence="2" type="ORF">X975_00652</name>
</gene>
<accession>A0A087U7D7</accession>
<evidence type="ECO:0000313" key="2">
    <source>
        <dbReference type="EMBL" id="KFM73276.1"/>
    </source>
</evidence>
<protein>
    <submittedName>
        <fullName evidence="2">Uncharacterized protein</fullName>
    </submittedName>
</protein>
<proteinExistence type="predicted"/>
<reference evidence="2 3" key="1">
    <citation type="submission" date="2013-11" db="EMBL/GenBank/DDBJ databases">
        <title>Genome sequencing of Stegodyphus mimosarum.</title>
        <authorList>
            <person name="Bechsgaard J."/>
        </authorList>
    </citation>
    <scope>NUCLEOTIDE SEQUENCE [LARGE SCALE GENOMIC DNA]</scope>
</reference>
<keyword evidence="1" id="KW-0472">Membrane</keyword>
<keyword evidence="1" id="KW-0812">Transmembrane</keyword>
<evidence type="ECO:0000313" key="3">
    <source>
        <dbReference type="Proteomes" id="UP000054359"/>
    </source>
</evidence>
<evidence type="ECO:0000256" key="1">
    <source>
        <dbReference type="SAM" id="Phobius"/>
    </source>
</evidence>
<dbReference type="AlphaFoldDB" id="A0A087U7D7"/>
<organism evidence="2 3">
    <name type="scientific">Stegodyphus mimosarum</name>
    <name type="common">African social velvet spider</name>
    <dbReference type="NCBI Taxonomy" id="407821"/>
    <lineage>
        <taxon>Eukaryota</taxon>
        <taxon>Metazoa</taxon>
        <taxon>Ecdysozoa</taxon>
        <taxon>Arthropoda</taxon>
        <taxon>Chelicerata</taxon>
        <taxon>Arachnida</taxon>
        <taxon>Araneae</taxon>
        <taxon>Araneomorphae</taxon>
        <taxon>Entelegynae</taxon>
        <taxon>Eresoidea</taxon>
        <taxon>Eresidae</taxon>
        <taxon>Stegodyphus</taxon>
    </lineage>
</organism>
<keyword evidence="3" id="KW-1185">Reference proteome</keyword>
<keyword evidence="1" id="KW-1133">Transmembrane helix</keyword>
<sequence>MIWKNTGMNFLITVTFIRLIFTINMSITNKRIGNTLILRYTKMFTVCASH</sequence>